<feature type="compositionally biased region" description="Low complexity" evidence="1">
    <location>
        <begin position="47"/>
        <end position="71"/>
    </location>
</feature>
<dbReference type="AlphaFoldDB" id="A0A369UQ01"/>
<proteinExistence type="predicted"/>
<evidence type="ECO:0000256" key="1">
    <source>
        <dbReference type="SAM" id="MobiDB-lite"/>
    </source>
</evidence>
<accession>A0A369UQ01</accession>
<feature type="compositionally biased region" description="Basic and acidic residues" evidence="1">
    <location>
        <begin position="82"/>
        <end position="93"/>
    </location>
</feature>
<feature type="compositionally biased region" description="Polar residues" evidence="1">
    <location>
        <begin position="106"/>
        <end position="117"/>
    </location>
</feature>
<evidence type="ECO:0000313" key="2">
    <source>
        <dbReference type="EMBL" id="RDD82125.1"/>
    </source>
</evidence>
<comment type="caution">
    <text evidence="2">The sequence shown here is derived from an EMBL/GenBank/DDBJ whole genome shotgun (WGS) entry which is preliminary data.</text>
</comment>
<name>A0A369UQ01_9GAMM</name>
<dbReference type="EMBL" id="QQAH01000007">
    <property type="protein sequence ID" value="RDD82125.1"/>
    <property type="molecule type" value="Genomic_DNA"/>
</dbReference>
<feature type="region of interest" description="Disordered" evidence="1">
    <location>
        <begin position="19"/>
        <end position="136"/>
    </location>
</feature>
<protein>
    <submittedName>
        <fullName evidence="2">Uncharacterized protein</fullName>
    </submittedName>
</protein>
<keyword evidence="3" id="KW-1185">Reference proteome</keyword>
<feature type="region of interest" description="Disordered" evidence="1">
    <location>
        <begin position="243"/>
        <end position="271"/>
    </location>
</feature>
<reference evidence="2 3" key="1">
    <citation type="submission" date="2018-07" db="EMBL/GenBank/DDBJ databases">
        <title>Dyella tabacisoli L4-6T, whole genome shotgun sequence.</title>
        <authorList>
            <person name="Zhou X.-K."/>
            <person name="Li W.-J."/>
            <person name="Duan Y.-Q."/>
        </authorList>
    </citation>
    <scope>NUCLEOTIDE SEQUENCE [LARGE SCALE GENOMIC DNA]</scope>
    <source>
        <strain evidence="2 3">L4-6</strain>
    </source>
</reference>
<gene>
    <name evidence="2" type="ORF">DVJ77_08685</name>
</gene>
<evidence type="ECO:0000313" key="3">
    <source>
        <dbReference type="Proteomes" id="UP000253782"/>
    </source>
</evidence>
<sequence length="271" mass="28736">MTSMNNYLGQLIARSRGDLPLLQPRLPGRFEPVNGHDQPDSGPHSEPAAPVTALSAPAPTPTPARASVSTANATVSPPVSETLRRFMPDRHSTDIVTPPSAKDTHSTGTPATSTPQASEPPRPITGQRSVAAQVSPAATTIVQAPSPRGASRIHVDHLDGEQVRPMRHRLDQTPPAIVDTASEETPSPPSAHRATSMLVSPQVHTPPARTSADHASSRIPAVNEHHETVVHVTIGRVDVRAIAAPAPKPSVRQESPRRSSLDDYLSGTPRR</sequence>
<organism evidence="2 3">
    <name type="scientific">Dyella tabacisoli</name>
    <dbReference type="NCBI Taxonomy" id="2282381"/>
    <lineage>
        <taxon>Bacteria</taxon>
        <taxon>Pseudomonadati</taxon>
        <taxon>Pseudomonadota</taxon>
        <taxon>Gammaproteobacteria</taxon>
        <taxon>Lysobacterales</taxon>
        <taxon>Rhodanobacteraceae</taxon>
        <taxon>Dyella</taxon>
    </lineage>
</organism>
<dbReference type="Proteomes" id="UP000253782">
    <property type="component" value="Unassembled WGS sequence"/>
</dbReference>
<feature type="compositionally biased region" description="Polar residues" evidence="1">
    <location>
        <begin position="126"/>
        <end position="136"/>
    </location>
</feature>